<feature type="compositionally biased region" description="Acidic residues" evidence="2">
    <location>
        <begin position="328"/>
        <end position="337"/>
    </location>
</feature>
<dbReference type="Gene3D" id="2.30.180.10">
    <property type="entry name" value="FAS1 domain"/>
    <property type="match status" value="2"/>
</dbReference>
<dbReference type="InterPro" id="IPR036378">
    <property type="entry name" value="FAS1_dom_sf"/>
</dbReference>
<feature type="signal peptide" evidence="3">
    <location>
        <begin position="1"/>
        <end position="21"/>
    </location>
</feature>
<evidence type="ECO:0000256" key="2">
    <source>
        <dbReference type="SAM" id="MobiDB-lite"/>
    </source>
</evidence>
<evidence type="ECO:0000313" key="6">
    <source>
        <dbReference type="Proteomes" id="UP001293593"/>
    </source>
</evidence>
<name>A0AAE1MD48_9FABA</name>
<evidence type="ECO:0000313" key="5">
    <source>
        <dbReference type="EMBL" id="KAK4260724.1"/>
    </source>
</evidence>
<dbReference type="Pfam" id="PF02469">
    <property type="entry name" value="Fasciclin"/>
    <property type="match status" value="2"/>
</dbReference>
<keyword evidence="6" id="KW-1185">Reference proteome</keyword>
<dbReference type="SMART" id="SM00554">
    <property type="entry name" value="FAS1"/>
    <property type="match status" value="2"/>
</dbReference>
<dbReference type="EMBL" id="JAWXYG010000010">
    <property type="protein sequence ID" value="KAK4260724.1"/>
    <property type="molecule type" value="Genomic_DNA"/>
</dbReference>
<organism evidence="5 6">
    <name type="scientific">Acacia crassicarpa</name>
    <name type="common">northern wattle</name>
    <dbReference type="NCBI Taxonomy" id="499986"/>
    <lineage>
        <taxon>Eukaryota</taxon>
        <taxon>Viridiplantae</taxon>
        <taxon>Streptophyta</taxon>
        <taxon>Embryophyta</taxon>
        <taxon>Tracheophyta</taxon>
        <taxon>Spermatophyta</taxon>
        <taxon>Magnoliopsida</taxon>
        <taxon>eudicotyledons</taxon>
        <taxon>Gunneridae</taxon>
        <taxon>Pentapetalae</taxon>
        <taxon>rosids</taxon>
        <taxon>fabids</taxon>
        <taxon>Fabales</taxon>
        <taxon>Fabaceae</taxon>
        <taxon>Caesalpinioideae</taxon>
        <taxon>mimosoid clade</taxon>
        <taxon>Acacieae</taxon>
        <taxon>Acacia</taxon>
    </lineage>
</organism>
<sequence length="337" mass="36907">MASSLQFLLLFSLSFFCLSSGVPYEAILDAADILFDSGFISMALTMEVAAKTLLLQSPSLTIFAPSDSAFGKSGQPSLDLIRFHVSPMPLPMQSLRLLPSGAKIPTLLDKNSLVVTTPPSDRRISLNNVRVNISPIYDDGFIVIYGIDKFFDPNFKYTAPNRSSDRNPTCSVTNETVSSRNSLKEAVKALNAGGYSVMASFLGMQISTDETPMTLFAPPDNAVVNHLGNFSEYPSFFLRHVVPCKLLWNDLVDFRDGSEIPTYLDGFSVNVTKTSGVLELNGAQIFFPNMFSNDELVVHGVNDVLAMREETQEVAESSSKFEAKPGDEETSFDPGEF</sequence>
<proteinExistence type="inferred from homology"/>
<dbReference type="InterPro" id="IPR000782">
    <property type="entry name" value="FAS1_domain"/>
</dbReference>
<feature type="domain" description="FAS1" evidence="4">
    <location>
        <begin position="170"/>
        <end position="305"/>
    </location>
</feature>
<feature type="chain" id="PRO_5042180377" description="FAS1 domain-containing protein" evidence="3">
    <location>
        <begin position="22"/>
        <end position="337"/>
    </location>
</feature>
<dbReference type="Proteomes" id="UP001293593">
    <property type="component" value="Unassembled WGS sequence"/>
</dbReference>
<evidence type="ECO:0000259" key="4">
    <source>
        <dbReference type="PROSITE" id="PS50213"/>
    </source>
</evidence>
<dbReference type="PROSITE" id="PS50213">
    <property type="entry name" value="FAS1"/>
    <property type="match status" value="2"/>
</dbReference>
<comment type="similarity">
    <text evidence="1">Belongs to the fasciclin-like AGP family.</text>
</comment>
<gene>
    <name evidence="5" type="ORF">QN277_003802</name>
</gene>
<reference evidence="5" key="1">
    <citation type="submission" date="2023-10" db="EMBL/GenBank/DDBJ databases">
        <title>Chromosome-level genome of the transformable northern wattle, Acacia crassicarpa.</title>
        <authorList>
            <person name="Massaro I."/>
            <person name="Sinha N.R."/>
            <person name="Poethig S."/>
            <person name="Leichty A.R."/>
        </authorList>
    </citation>
    <scope>NUCLEOTIDE SEQUENCE</scope>
    <source>
        <strain evidence="5">Acra3RX</strain>
        <tissue evidence="5">Leaf</tissue>
    </source>
</reference>
<dbReference type="InterPro" id="IPR052806">
    <property type="entry name" value="Fasciclin-like_AGP"/>
</dbReference>
<dbReference type="PANTHER" id="PTHR33985">
    <property type="entry name" value="OS02G0491300 PROTEIN-RELATED"/>
    <property type="match status" value="1"/>
</dbReference>
<evidence type="ECO:0000256" key="1">
    <source>
        <dbReference type="ARBA" id="ARBA00007843"/>
    </source>
</evidence>
<feature type="region of interest" description="Disordered" evidence="2">
    <location>
        <begin position="313"/>
        <end position="337"/>
    </location>
</feature>
<accession>A0AAE1MD48</accession>
<feature type="domain" description="FAS1" evidence="4">
    <location>
        <begin position="24"/>
        <end position="155"/>
    </location>
</feature>
<dbReference type="AlphaFoldDB" id="A0AAE1MD48"/>
<protein>
    <recommendedName>
        <fullName evidence="4">FAS1 domain-containing protein</fullName>
    </recommendedName>
</protein>
<dbReference type="SUPFAM" id="SSF82153">
    <property type="entry name" value="FAS1 domain"/>
    <property type="match status" value="2"/>
</dbReference>
<dbReference type="PANTHER" id="PTHR33985:SF34">
    <property type="entry name" value="FASCICLIN-LIKE ARABINOGALACTAN PROTEIN"/>
    <property type="match status" value="1"/>
</dbReference>
<evidence type="ECO:0000256" key="3">
    <source>
        <dbReference type="SAM" id="SignalP"/>
    </source>
</evidence>
<keyword evidence="3" id="KW-0732">Signal</keyword>
<comment type="caution">
    <text evidence="5">The sequence shown here is derived from an EMBL/GenBank/DDBJ whole genome shotgun (WGS) entry which is preliminary data.</text>
</comment>